<organism evidence="10 11">
    <name type="scientific">Larsenimonas suaedae</name>
    <dbReference type="NCBI Taxonomy" id="1851019"/>
    <lineage>
        <taxon>Bacteria</taxon>
        <taxon>Pseudomonadati</taxon>
        <taxon>Pseudomonadota</taxon>
        <taxon>Gammaproteobacteria</taxon>
        <taxon>Oceanospirillales</taxon>
        <taxon>Halomonadaceae</taxon>
        <taxon>Larsenimonas</taxon>
    </lineage>
</organism>
<evidence type="ECO:0000313" key="10">
    <source>
        <dbReference type="EMBL" id="MDR5894963.1"/>
    </source>
</evidence>
<evidence type="ECO:0000256" key="6">
    <source>
        <dbReference type="ARBA" id="ARBA00023136"/>
    </source>
</evidence>
<dbReference type="EMBL" id="JARWAO010000001">
    <property type="protein sequence ID" value="MDR5894963.1"/>
    <property type="molecule type" value="Genomic_DNA"/>
</dbReference>
<reference evidence="10 11" key="1">
    <citation type="submission" date="2023-04" db="EMBL/GenBank/DDBJ databases">
        <title>A long-awaited taxogenomic arrangement of the family Halomonadaceae.</title>
        <authorList>
            <person name="De La Haba R."/>
            <person name="Chuvochina M."/>
            <person name="Wittouck S."/>
            <person name="Arahal D.R."/>
            <person name="Sanchez-Porro C."/>
            <person name="Hugenholtz P."/>
            <person name="Ventosa A."/>
        </authorList>
    </citation>
    <scope>NUCLEOTIDE SEQUENCE [LARGE SCALE GENOMIC DNA]</scope>
    <source>
        <strain evidence="10 11">DSM 22428</strain>
    </source>
</reference>
<protein>
    <submittedName>
        <fullName evidence="10">DUF421 domain-containing protein</fullName>
    </submittedName>
</protein>
<accession>A0ABU1GSH7</accession>
<evidence type="ECO:0000259" key="9">
    <source>
        <dbReference type="Pfam" id="PF20730"/>
    </source>
</evidence>
<feature type="domain" description="YetF-like N-terminal transmembrane" evidence="9">
    <location>
        <begin position="14"/>
        <end position="76"/>
    </location>
</feature>
<dbReference type="InterPro" id="IPR048454">
    <property type="entry name" value="YetF_N"/>
</dbReference>
<comment type="similarity">
    <text evidence="2">Belongs to the UPF0702 family.</text>
</comment>
<evidence type="ECO:0000256" key="1">
    <source>
        <dbReference type="ARBA" id="ARBA00004651"/>
    </source>
</evidence>
<name>A0ABU1GSH7_9GAMM</name>
<keyword evidence="3" id="KW-1003">Cell membrane</keyword>
<feature type="transmembrane region" description="Helical" evidence="7">
    <location>
        <begin position="61"/>
        <end position="81"/>
    </location>
</feature>
<dbReference type="RefSeq" id="WP_251592551.1">
    <property type="nucleotide sequence ID" value="NZ_JAMLJI010000002.1"/>
</dbReference>
<sequence length="168" mass="18019">MPSVLNTIVVGVASYLALVVLLRVSGKRTLSKWNAFDFVATIALGSTLATALTSADVSLTQGITAFLVIIGLQFAMTFTSVRSTRFKNLIKSTPTLLLHEGRYLENALQRERVAEAEVRAAIRAKGVADIDQVYAVVLETDGSFSVILERGTSNSALDGVTRNARSLS</sequence>
<dbReference type="Gene3D" id="3.30.240.20">
    <property type="entry name" value="bsu07140 like domains"/>
    <property type="match status" value="1"/>
</dbReference>
<comment type="caution">
    <text evidence="10">The sequence shown here is derived from an EMBL/GenBank/DDBJ whole genome shotgun (WGS) entry which is preliminary data.</text>
</comment>
<dbReference type="PANTHER" id="PTHR34582:SF6">
    <property type="entry name" value="UPF0702 TRANSMEMBRANE PROTEIN YCAP"/>
    <property type="match status" value="1"/>
</dbReference>
<dbReference type="Pfam" id="PF20730">
    <property type="entry name" value="YetF_N"/>
    <property type="match status" value="1"/>
</dbReference>
<keyword evidence="4 7" id="KW-0812">Transmembrane</keyword>
<gene>
    <name evidence="10" type="ORF">QC825_02590</name>
</gene>
<dbReference type="InterPro" id="IPR007353">
    <property type="entry name" value="DUF421"/>
</dbReference>
<comment type="subcellular location">
    <subcellularLocation>
        <location evidence="1">Cell membrane</location>
        <topology evidence="1">Multi-pass membrane protein</topology>
    </subcellularLocation>
</comment>
<dbReference type="InterPro" id="IPR023090">
    <property type="entry name" value="UPF0702_alpha/beta_dom_sf"/>
</dbReference>
<evidence type="ECO:0000256" key="5">
    <source>
        <dbReference type="ARBA" id="ARBA00022989"/>
    </source>
</evidence>
<evidence type="ECO:0000313" key="11">
    <source>
        <dbReference type="Proteomes" id="UP001269375"/>
    </source>
</evidence>
<feature type="transmembrane region" description="Helical" evidence="7">
    <location>
        <begin position="36"/>
        <end position="55"/>
    </location>
</feature>
<evidence type="ECO:0000259" key="8">
    <source>
        <dbReference type="Pfam" id="PF04239"/>
    </source>
</evidence>
<evidence type="ECO:0000256" key="2">
    <source>
        <dbReference type="ARBA" id="ARBA00006448"/>
    </source>
</evidence>
<evidence type="ECO:0000256" key="7">
    <source>
        <dbReference type="SAM" id="Phobius"/>
    </source>
</evidence>
<keyword evidence="11" id="KW-1185">Reference proteome</keyword>
<feature type="domain" description="YetF C-terminal" evidence="8">
    <location>
        <begin position="82"/>
        <end position="151"/>
    </location>
</feature>
<dbReference type="Proteomes" id="UP001269375">
    <property type="component" value="Unassembled WGS sequence"/>
</dbReference>
<keyword evidence="5 7" id="KW-1133">Transmembrane helix</keyword>
<evidence type="ECO:0000256" key="4">
    <source>
        <dbReference type="ARBA" id="ARBA00022692"/>
    </source>
</evidence>
<proteinExistence type="inferred from homology"/>
<dbReference type="PANTHER" id="PTHR34582">
    <property type="entry name" value="UPF0702 TRANSMEMBRANE PROTEIN YCAP"/>
    <property type="match status" value="1"/>
</dbReference>
<evidence type="ECO:0000256" key="3">
    <source>
        <dbReference type="ARBA" id="ARBA00022475"/>
    </source>
</evidence>
<dbReference type="Pfam" id="PF04239">
    <property type="entry name" value="DUF421"/>
    <property type="match status" value="1"/>
</dbReference>
<feature type="transmembrane region" description="Helical" evidence="7">
    <location>
        <begin position="6"/>
        <end position="24"/>
    </location>
</feature>
<keyword evidence="6 7" id="KW-0472">Membrane</keyword>